<accession>A0A2V0PGM8</accession>
<feature type="compositionally biased region" description="Low complexity" evidence="1">
    <location>
        <begin position="105"/>
        <end position="125"/>
    </location>
</feature>
<keyword evidence="2" id="KW-0472">Membrane</keyword>
<keyword evidence="2" id="KW-1133">Transmembrane helix</keyword>
<organism evidence="3 4">
    <name type="scientific">Raphidocelis subcapitata</name>
    <dbReference type="NCBI Taxonomy" id="307507"/>
    <lineage>
        <taxon>Eukaryota</taxon>
        <taxon>Viridiplantae</taxon>
        <taxon>Chlorophyta</taxon>
        <taxon>core chlorophytes</taxon>
        <taxon>Chlorophyceae</taxon>
        <taxon>CS clade</taxon>
        <taxon>Sphaeropleales</taxon>
        <taxon>Selenastraceae</taxon>
        <taxon>Raphidocelis</taxon>
    </lineage>
</organism>
<keyword evidence="2" id="KW-0812">Transmembrane</keyword>
<proteinExistence type="predicted"/>
<dbReference type="Proteomes" id="UP000247498">
    <property type="component" value="Unassembled WGS sequence"/>
</dbReference>
<name>A0A2V0PGM8_9CHLO</name>
<evidence type="ECO:0000313" key="3">
    <source>
        <dbReference type="EMBL" id="GBF98981.1"/>
    </source>
</evidence>
<comment type="caution">
    <text evidence="3">The sequence shown here is derived from an EMBL/GenBank/DDBJ whole genome shotgun (WGS) entry which is preliminary data.</text>
</comment>
<keyword evidence="4" id="KW-1185">Reference proteome</keyword>
<evidence type="ECO:0000256" key="2">
    <source>
        <dbReference type="SAM" id="Phobius"/>
    </source>
</evidence>
<evidence type="ECO:0000256" key="1">
    <source>
        <dbReference type="SAM" id="MobiDB-lite"/>
    </source>
</evidence>
<feature type="transmembrane region" description="Helical" evidence="2">
    <location>
        <begin position="75"/>
        <end position="94"/>
    </location>
</feature>
<dbReference type="AlphaFoldDB" id="A0A2V0PGM8"/>
<gene>
    <name evidence="3" type="ORF">Rsub_11567</name>
</gene>
<reference evidence="3 4" key="1">
    <citation type="journal article" date="2018" name="Sci. Rep.">
        <title>Raphidocelis subcapitata (=Pseudokirchneriella subcapitata) provides an insight into genome evolution and environmental adaptations in the Sphaeropleales.</title>
        <authorList>
            <person name="Suzuki S."/>
            <person name="Yamaguchi H."/>
            <person name="Nakajima N."/>
            <person name="Kawachi M."/>
        </authorList>
    </citation>
    <scope>NUCLEOTIDE SEQUENCE [LARGE SCALE GENOMIC DNA]</scope>
    <source>
        <strain evidence="3 4">NIES-35</strain>
    </source>
</reference>
<feature type="region of interest" description="Disordered" evidence="1">
    <location>
        <begin position="102"/>
        <end position="137"/>
    </location>
</feature>
<evidence type="ECO:0000313" key="4">
    <source>
        <dbReference type="Proteomes" id="UP000247498"/>
    </source>
</evidence>
<protein>
    <submittedName>
        <fullName evidence="3">Uncharacterized protein</fullName>
    </submittedName>
</protein>
<dbReference type="EMBL" id="BDRX01000141">
    <property type="protein sequence ID" value="GBF98981.1"/>
    <property type="molecule type" value="Genomic_DNA"/>
</dbReference>
<feature type="compositionally biased region" description="Pro residues" evidence="1">
    <location>
        <begin position="126"/>
        <end position="137"/>
    </location>
</feature>
<sequence>MPPAVPSWTSGVWPYARGPTAEAQATQAATGGATAAAAAAAAAGGPAGATQRSLQAFFRSITASGLWDLAIKRNAMFTSLALLGGVLVADVMLFPGAGVRRRKPLPQQQQQQQQQQQLPQQLQQLPQPPPQQPPHVA</sequence>
<dbReference type="InParanoid" id="A0A2V0PGM8"/>